<protein>
    <recommendedName>
        <fullName evidence="4">DUF3300 domain-containing protein</fullName>
    </recommendedName>
</protein>
<comment type="caution">
    <text evidence="2">The sequence shown here is derived from an EMBL/GenBank/DDBJ whole genome shotgun (WGS) entry which is preliminary data.</text>
</comment>
<evidence type="ECO:0000256" key="1">
    <source>
        <dbReference type="SAM" id="MobiDB-lite"/>
    </source>
</evidence>
<dbReference type="EMBL" id="JBHRYQ010000001">
    <property type="protein sequence ID" value="MFC3811187.1"/>
    <property type="molecule type" value="Genomic_DNA"/>
</dbReference>
<reference evidence="3" key="1">
    <citation type="journal article" date="2019" name="Int. J. Syst. Evol. Microbiol.">
        <title>The Global Catalogue of Microorganisms (GCM) 10K type strain sequencing project: providing services to taxonomists for standard genome sequencing and annotation.</title>
        <authorList>
            <consortium name="The Broad Institute Genomics Platform"/>
            <consortium name="The Broad Institute Genome Sequencing Center for Infectious Disease"/>
            <person name="Wu L."/>
            <person name="Ma J."/>
        </authorList>
    </citation>
    <scope>NUCLEOTIDE SEQUENCE [LARGE SCALE GENOMIC DNA]</scope>
    <source>
        <strain evidence="3">CECT 7956</strain>
    </source>
</reference>
<dbReference type="Proteomes" id="UP001595616">
    <property type="component" value="Unassembled WGS sequence"/>
</dbReference>
<keyword evidence="3" id="KW-1185">Reference proteome</keyword>
<evidence type="ECO:0000313" key="3">
    <source>
        <dbReference type="Proteomes" id="UP001595616"/>
    </source>
</evidence>
<feature type="compositionally biased region" description="Gly residues" evidence="1">
    <location>
        <begin position="442"/>
        <end position="454"/>
    </location>
</feature>
<dbReference type="RefSeq" id="WP_379837974.1">
    <property type="nucleotide sequence ID" value="NZ_JBHRYQ010000001.1"/>
</dbReference>
<feature type="region of interest" description="Disordered" evidence="1">
    <location>
        <begin position="435"/>
        <end position="454"/>
    </location>
</feature>
<name>A0ABV7YWI0_9BACT</name>
<sequence length="454" mass="51329">MKNINQKSRKAQIRGLWKRSIGGLMVLLVSLLTNTQVFAQKTTTLETEKGISAAIAPYSADVRSYILLASLQPDVLMQLKEEQKQTAESFRNIMNNFDQTEQSRFYTLSRYPDLMELLSSLPKGKSNNEIMAILPSQDQDLQEAAWKIYKNNKSELLEMVNMYSQADIEFQNSIKSLDPDSRMAFQKLAQMPDVLTLLTDNIDLTAKLGEHFIADKNGLTSNLVALHDSLNVQNQYEYTKFKDEVGNNPDAMSELSRAAQDYANQNGYNVSPPNNYNNYTQNMYNNPYSYWFGYPSWYGSPMWYPNSFWYNMGLYSGNGFGLYGFPSYGFANWFFSPSVYVRYPNLYNNFGNYYRNQVHTQRFVSPASSGFMNVAHSHFSPNAPRGLNYLSSASHYSRPINSNVTPYRATSRGDAGGYHGDSWSNFSRESSFNSGAGFRMPSGGGGSRGGGGRH</sequence>
<proteinExistence type="predicted"/>
<evidence type="ECO:0000313" key="2">
    <source>
        <dbReference type="EMBL" id="MFC3811187.1"/>
    </source>
</evidence>
<evidence type="ECO:0008006" key="4">
    <source>
        <dbReference type="Google" id="ProtNLM"/>
    </source>
</evidence>
<organism evidence="2 3">
    <name type="scientific">Lacihabitans lacunae</name>
    <dbReference type="NCBI Taxonomy" id="1028214"/>
    <lineage>
        <taxon>Bacteria</taxon>
        <taxon>Pseudomonadati</taxon>
        <taxon>Bacteroidota</taxon>
        <taxon>Cytophagia</taxon>
        <taxon>Cytophagales</taxon>
        <taxon>Leadbetterellaceae</taxon>
        <taxon>Lacihabitans</taxon>
    </lineage>
</organism>
<gene>
    <name evidence="2" type="ORF">ACFOOI_11015</name>
</gene>
<accession>A0ABV7YWI0</accession>